<protein>
    <submittedName>
        <fullName evidence="1">Uncharacterized protein</fullName>
    </submittedName>
</protein>
<organism evidence="1 2">
    <name type="scientific">Tumebacillus permanentifrigoris</name>
    <dbReference type="NCBI Taxonomy" id="378543"/>
    <lineage>
        <taxon>Bacteria</taxon>
        <taxon>Bacillati</taxon>
        <taxon>Bacillota</taxon>
        <taxon>Bacilli</taxon>
        <taxon>Bacillales</taxon>
        <taxon>Alicyclobacillaceae</taxon>
        <taxon>Tumebacillus</taxon>
    </lineage>
</organism>
<proteinExistence type="predicted"/>
<sequence>MSKIEAQTSGGAVEACFVGEVLHIHVNGQLRTTMAFDGPRTVTVNHHSVEIAGTGV</sequence>
<accession>A0A316D9T5</accession>
<keyword evidence="2" id="KW-1185">Reference proteome</keyword>
<evidence type="ECO:0000313" key="2">
    <source>
        <dbReference type="Proteomes" id="UP000245634"/>
    </source>
</evidence>
<dbReference type="AlphaFoldDB" id="A0A316D9T5"/>
<name>A0A316D9T5_9BACL</name>
<gene>
    <name evidence="1" type="ORF">C7459_106252</name>
</gene>
<dbReference type="Proteomes" id="UP000245634">
    <property type="component" value="Unassembled WGS sequence"/>
</dbReference>
<evidence type="ECO:0000313" key="1">
    <source>
        <dbReference type="EMBL" id="PWK13955.1"/>
    </source>
</evidence>
<comment type="caution">
    <text evidence="1">The sequence shown here is derived from an EMBL/GenBank/DDBJ whole genome shotgun (WGS) entry which is preliminary data.</text>
</comment>
<dbReference type="RefSeq" id="WP_170119377.1">
    <property type="nucleotide sequence ID" value="NZ_QGGL01000006.1"/>
</dbReference>
<reference evidence="1 2" key="1">
    <citation type="submission" date="2018-05" db="EMBL/GenBank/DDBJ databases">
        <title>Genomic Encyclopedia of Type Strains, Phase IV (KMG-IV): sequencing the most valuable type-strain genomes for metagenomic binning, comparative biology and taxonomic classification.</title>
        <authorList>
            <person name="Goeker M."/>
        </authorList>
    </citation>
    <scope>NUCLEOTIDE SEQUENCE [LARGE SCALE GENOMIC DNA]</scope>
    <source>
        <strain evidence="1 2">DSM 18773</strain>
    </source>
</reference>
<dbReference type="EMBL" id="QGGL01000006">
    <property type="protein sequence ID" value="PWK13955.1"/>
    <property type="molecule type" value="Genomic_DNA"/>
</dbReference>